<dbReference type="Pfam" id="PF13686">
    <property type="entry name" value="DrsE_2"/>
    <property type="match status" value="1"/>
</dbReference>
<dbReference type="InterPro" id="IPR032836">
    <property type="entry name" value="DsrE2-like"/>
</dbReference>
<reference evidence="3" key="1">
    <citation type="submission" date="2016-10" db="EMBL/GenBank/DDBJ databases">
        <authorList>
            <person name="Varghese N."/>
        </authorList>
    </citation>
    <scope>NUCLEOTIDE SEQUENCE [LARGE SCALE GENOMIC DNA]</scope>
    <source>
        <strain evidence="3">DSM 20406</strain>
    </source>
</reference>
<dbReference type="SUPFAM" id="SSF64307">
    <property type="entry name" value="SirA-like"/>
    <property type="match status" value="1"/>
</dbReference>
<dbReference type="Gene3D" id="3.40.1260.10">
    <property type="entry name" value="DsrEFH-like"/>
    <property type="match status" value="1"/>
</dbReference>
<dbReference type="InterPro" id="IPR001455">
    <property type="entry name" value="TusA-like"/>
</dbReference>
<gene>
    <name evidence="2" type="ORF">SAMN04487834_105315</name>
</gene>
<evidence type="ECO:0000259" key="1">
    <source>
        <dbReference type="Pfam" id="PF01206"/>
    </source>
</evidence>
<dbReference type="Pfam" id="PF01206">
    <property type="entry name" value="TusA"/>
    <property type="match status" value="1"/>
</dbReference>
<name>A0A1H6W1Y5_9FIRM</name>
<organism evidence="2 3">
    <name type="scientific">Sharpea azabuensis</name>
    <dbReference type="NCBI Taxonomy" id="322505"/>
    <lineage>
        <taxon>Bacteria</taxon>
        <taxon>Bacillati</taxon>
        <taxon>Bacillota</taxon>
        <taxon>Erysipelotrichia</taxon>
        <taxon>Erysipelotrichales</taxon>
        <taxon>Coprobacillaceae</taxon>
        <taxon>Sharpea</taxon>
    </lineage>
</organism>
<dbReference type="PANTHER" id="PTHR34655:SF2">
    <property type="entry name" value="PEROXIREDOXIN FAMILY PROTEIN"/>
    <property type="match status" value="1"/>
</dbReference>
<proteinExistence type="predicted"/>
<dbReference type="Gene3D" id="3.30.110.40">
    <property type="entry name" value="TusA-like domain"/>
    <property type="match status" value="1"/>
</dbReference>
<evidence type="ECO:0000313" key="3">
    <source>
        <dbReference type="Proteomes" id="UP000183028"/>
    </source>
</evidence>
<sequence length="156" mass="17350">MPHVTATDPGFYNDISAWSKNTGHELLDKSSQAGRFEVSIRKKEGQSSCRQEVTQTLKEKTMIVFSGNLDKAIASFIIAKGAAAMGIKVDKFFTFCCLNIIRKNEKVKVKKNMVSKMFGTMMPRGSKKLALSKMNMGDMGAKMIRSVMKKQNVDSL</sequence>
<dbReference type="STRING" id="322505.SAMN04487836_12821"/>
<feature type="non-terminal residue" evidence="2">
    <location>
        <position position="156"/>
    </location>
</feature>
<dbReference type="EMBL" id="FNYK01000053">
    <property type="protein sequence ID" value="SEJ08087.1"/>
    <property type="molecule type" value="Genomic_DNA"/>
</dbReference>
<keyword evidence="3" id="KW-1185">Reference proteome</keyword>
<accession>A0A1H6W1Y5</accession>
<evidence type="ECO:0000313" key="2">
    <source>
        <dbReference type="EMBL" id="SEJ08087.1"/>
    </source>
</evidence>
<protein>
    <submittedName>
        <fullName evidence="2">DsrE/DsrF/DrsH-like family protein</fullName>
    </submittedName>
</protein>
<dbReference type="Proteomes" id="UP000183028">
    <property type="component" value="Unassembled WGS sequence"/>
</dbReference>
<dbReference type="RefSeq" id="WP_202969314.1">
    <property type="nucleotide sequence ID" value="NZ_FNYK01000053.1"/>
</dbReference>
<dbReference type="AlphaFoldDB" id="A0A1H6W1Y5"/>
<feature type="domain" description="UPF0033" evidence="1">
    <location>
        <begin position="4"/>
        <end position="42"/>
    </location>
</feature>
<dbReference type="InterPro" id="IPR036868">
    <property type="entry name" value="TusA-like_sf"/>
</dbReference>
<dbReference type="InterPro" id="IPR027396">
    <property type="entry name" value="DsrEFH-like"/>
</dbReference>
<dbReference type="PANTHER" id="PTHR34655">
    <property type="entry name" value="CONSERVED WITHIN P. AEROPHILUM"/>
    <property type="match status" value="1"/>
</dbReference>